<dbReference type="SUPFAM" id="SSF48208">
    <property type="entry name" value="Six-hairpin glycosidases"/>
    <property type="match status" value="1"/>
</dbReference>
<name>A0A485LZ25_9ZZZZ</name>
<reference evidence="2" key="1">
    <citation type="submission" date="2019-03" db="EMBL/GenBank/DDBJ databases">
        <authorList>
            <person name="Hao L."/>
        </authorList>
    </citation>
    <scope>NUCLEOTIDE SEQUENCE</scope>
</reference>
<feature type="domain" description="Glycogen debranching enzyme C-terminal" evidence="1">
    <location>
        <begin position="3"/>
        <end position="366"/>
    </location>
</feature>
<gene>
    <name evidence="2" type="ORF">SCFA_2380006</name>
</gene>
<evidence type="ECO:0000313" key="2">
    <source>
        <dbReference type="EMBL" id="VFU13983.1"/>
    </source>
</evidence>
<dbReference type="PANTHER" id="PTHR10569:SF2">
    <property type="entry name" value="GLYCOGEN DEBRANCHING ENZYME"/>
    <property type="match status" value="1"/>
</dbReference>
<dbReference type="InterPro" id="IPR032790">
    <property type="entry name" value="GDE_C"/>
</dbReference>
<dbReference type="InterPro" id="IPR008928">
    <property type="entry name" value="6-hairpin_glycosidase_sf"/>
</dbReference>
<dbReference type="GO" id="GO:0004135">
    <property type="term" value="F:amylo-alpha-1,6-glucosidase activity"/>
    <property type="evidence" value="ECO:0007669"/>
    <property type="project" value="InterPro"/>
</dbReference>
<protein>
    <submittedName>
        <fullName evidence="2">Amylo-alpha-1,6-glucosidase</fullName>
    </submittedName>
</protein>
<dbReference type="PANTHER" id="PTHR10569">
    <property type="entry name" value="GLYCOGEN DEBRANCHING ENZYME"/>
    <property type="match status" value="1"/>
</dbReference>
<sequence length="384" mass="43465">MRAADAFIVQRRSTGKKTVTAGYPWFADWGRDAMISLPGLTLVTRRFQEAREILLTFAEHSRRGLLPNAFFDGARVPVYNTVDASLWFIHAAQRYLAYTGDLDFVRERLYPVIKEIVRWYAEGTDYNTGMAEDGLISAGSPEVQLTWMDARVDQWVVTPRHGKAVEINALWYNALCILEKLSRLCGEEFPGPVRPGLVKDSFLQQFWDEKRGCLYDVVSPEGVDSRVRPNQLLAVSLPHTMLSREQGLRVVGKVWRELYVTYGLRSLSPSDGEYRGIYTGDRFQRDGAYHQGTAWGWLMGPFITAIRRVHGYSPASRETALRLIRPFRDQLRDHGAGYISEIFDGDEPALPRGCIAQAWSVAEVLRAYLEDVLEMGPPGDPATL</sequence>
<dbReference type="FunFam" id="1.50.10.10:FF:000073">
    <property type="entry name" value="Glycogen debranching enzyme, hypothetical (TreX-like)"/>
    <property type="match status" value="1"/>
</dbReference>
<evidence type="ECO:0000259" key="1">
    <source>
        <dbReference type="Pfam" id="PF06202"/>
    </source>
</evidence>
<organism evidence="2">
    <name type="scientific">anaerobic digester metagenome</name>
    <dbReference type="NCBI Taxonomy" id="1263854"/>
    <lineage>
        <taxon>unclassified sequences</taxon>
        <taxon>metagenomes</taxon>
        <taxon>ecological metagenomes</taxon>
    </lineage>
</organism>
<dbReference type="AlphaFoldDB" id="A0A485LZ25"/>
<accession>A0A485LZ25</accession>
<dbReference type="Gene3D" id="1.50.10.10">
    <property type="match status" value="1"/>
</dbReference>
<dbReference type="InterPro" id="IPR010401">
    <property type="entry name" value="AGL/Gdb1"/>
</dbReference>
<dbReference type="GO" id="GO:0004134">
    <property type="term" value="F:4-alpha-glucanotransferase activity"/>
    <property type="evidence" value="ECO:0007669"/>
    <property type="project" value="InterPro"/>
</dbReference>
<dbReference type="EMBL" id="CAADRN010000155">
    <property type="protein sequence ID" value="VFU13983.1"/>
    <property type="molecule type" value="Genomic_DNA"/>
</dbReference>
<dbReference type="InterPro" id="IPR012341">
    <property type="entry name" value="6hp_glycosidase-like_sf"/>
</dbReference>
<dbReference type="GO" id="GO:0005980">
    <property type="term" value="P:glycogen catabolic process"/>
    <property type="evidence" value="ECO:0007669"/>
    <property type="project" value="InterPro"/>
</dbReference>
<proteinExistence type="predicted"/>
<dbReference type="Pfam" id="PF06202">
    <property type="entry name" value="GDE_C"/>
    <property type="match status" value="1"/>
</dbReference>